<evidence type="ECO:0000259" key="1">
    <source>
        <dbReference type="Pfam" id="PF15567"/>
    </source>
</evidence>
<gene>
    <name evidence="2" type="ORF">G3I43_28235</name>
</gene>
<name>A0A6G3SYD0_STRAQ</name>
<dbReference type="InterPro" id="IPR029082">
    <property type="entry name" value="Imm35"/>
</dbReference>
<protein>
    <submittedName>
        <fullName evidence="2">Serine protease</fullName>
    </submittedName>
</protein>
<dbReference type="GO" id="GO:0006508">
    <property type="term" value="P:proteolysis"/>
    <property type="evidence" value="ECO:0007669"/>
    <property type="project" value="UniProtKB-KW"/>
</dbReference>
<accession>A0A6G3SYD0</accession>
<dbReference type="AlphaFoldDB" id="A0A6G3SYD0"/>
<reference evidence="2" key="1">
    <citation type="submission" date="2020-01" db="EMBL/GenBank/DDBJ databases">
        <title>Insect and environment-associated Actinomycetes.</title>
        <authorList>
            <person name="Currrie C."/>
            <person name="Chevrette M."/>
            <person name="Carlson C."/>
            <person name="Stubbendieck R."/>
            <person name="Wendt-Pienkowski E."/>
        </authorList>
    </citation>
    <scope>NUCLEOTIDE SEQUENCE</scope>
    <source>
        <strain evidence="2">SID505</strain>
    </source>
</reference>
<dbReference type="EMBL" id="JAAGMK010000814">
    <property type="protein sequence ID" value="NEB88027.1"/>
    <property type="molecule type" value="Genomic_DNA"/>
</dbReference>
<keyword evidence="2" id="KW-0378">Hydrolase</keyword>
<comment type="caution">
    <text evidence="2">The sequence shown here is derived from an EMBL/GenBank/DDBJ whole genome shotgun (WGS) entry which is preliminary data.</text>
</comment>
<dbReference type="RefSeq" id="WP_164259625.1">
    <property type="nucleotide sequence ID" value="NZ_JAAGMK010000814.1"/>
</dbReference>
<sequence>MVTKDEAVASAEAFLQKVAYPDRADSIVMRPDTAIEFTYGWTVCFDFKEHIETGDFTQAPFSAVIVVPHDRSAAHFAPTFPPTEEYMALQASGNWPPKKGQ</sequence>
<organism evidence="2">
    <name type="scientific">Streptomyces anulatus</name>
    <name type="common">Streptomyces chrysomallus</name>
    <dbReference type="NCBI Taxonomy" id="1892"/>
    <lineage>
        <taxon>Bacteria</taxon>
        <taxon>Bacillati</taxon>
        <taxon>Actinomycetota</taxon>
        <taxon>Actinomycetes</taxon>
        <taxon>Kitasatosporales</taxon>
        <taxon>Streptomycetaceae</taxon>
        <taxon>Streptomyces</taxon>
    </lineage>
</organism>
<keyword evidence="2" id="KW-0645">Protease</keyword>
<dbReference type="Pfam" id="PF15567">
    <property type="entry name" value="Imm35"/>
    <property type="match status" value="1"/>
</dbReference>
<feature type="domain" description="Immunity protein 35" evidence="1">
    <location>
        <begin position="5"/>
        <end position="86"/>
    </location>
</feature>
<proteinExistence type="predicted"/>
<dbReference type="GO" id="GO:0008233">
    <property type="term" value="F:peptidase activity"/>
    <property type="evidence" value="ECO:0007669"/>
    <property type="project" value="UniProtKB-KW"/>
</dbReference>
<evidence type="ECO:0000313" key="2">
    <source>
        <dbReference type="EMBL" id="NEB88027.1"/>
    </source>
</evidence>